<feature type="chain" id="PRO_5017485557" evidence="1">
    <location>
        <begin position="20"/>
        <end position="237"/>
    </location>
</feature>
<evidence type="ECO:0000313" key="3">
    <source>
        <dbReference type="EMBL" id="RIA44009.1"/>
    </source>
</evidence>
<feature type="signal peptide" evidence="1">
    <location>
        <begin position="1"/>
        <end position="19"/>
    </location>
</feature>
<evidence type="ECO:0000256" key="1">
    <source>
        <dbReference type="SAM" id="SignalP"/>
    </source>
</evidence>
<evidence type="ECO:0000313" key="4">
    <source>
        <dbReference type="Proteomes" id="UP000266568"/>
    </source>
</evidence>
<keyword evidence="1" id="KW-0732">Signal</keyword>
<dbReference type="EMBL" id="QXDC01000003">
    <property type="protein sequence ID" value="RIA44009.1"/>
    <property type="molecule type" value="Genomic_DNA"/>
</dbReference>
<dbReference type="RefSeq" id="WP_170151002.1">
    <property type="nucleotide sequence ID" value="NZ_QXDC01000003.1"/>
</dbReference>
<keyword evidence="4" id="KW-1185">Reference proteome</keyword>
<dbReference type="Gene3D" id="2.160.20.120">
    <property type="match status" value="1"/>
</dbReference>
<gene>
    <name evidence="3" type="ORF">DFR49_2244</name>
</gene>
<dbReference type="InterPro" id="IPR021255">
    <property type="entry name" value="DUF2807"/>
</dbReference>
<dbReference type="Pfam" id="PF10988">
    <property type="entry name" value="DUF2807"/>
    <property type="match status" value="1"/>
</dbReference>
<protein>
    <submittedName>
        <fullName evidence="3">Putative autotransporter adhesin-like protein</fullName>
    </submittedName>
</protein>
<name>A0A397P7H7_9SPHN</name>
<dbReference type="AlphaFoldDB" id="A0A397P7H7"/>
<evidence type="ECO:0000259" key="2">
    <source>
        <dbReference type="Pfam" id="PF10988"/>
    </source>
</evidence>
<reference evidence="3 4" key="1">
    <citation type="submission" date="2018-08" db="EMBL/GenBank/DDBJ databases">
        <title>Genomic Encyclopedia of Type Strains, Phase IV (KMG-IV): sequencing the most valuable type-strain genomes for metagenomic binning, comparative biology and taxonomic classification.</title>
        <authorList>
            <person name="Goeker M."/>
        </authorList>
    </citation>
    <scope>NUCLEOTIDE SEQUENCE [LARGE SCALE GENOMIC DNA]</scope>
    <source>
        <strain evidence="3 4">DSM 25527</strain>
    </source>
</reference>
<organism evidence="3 4">
    <name type="scientific">Hephaestia caeni</name>
    <dbReference type="NCBI Taxonomy" id="645617"/>
    <lineage>
        <taxon>Bacteria</taxon>
        <taxon>Pseudomonadati</taxon>
        <taxon>Pseudomonadota</taxon>
        <taxon>Alphaproteobacteria</taxon>
        <taxon>Sphingomonadales</taxon>
        <taxon>Sphingomonadaceae</taxon>
        <taxon>Hephaestia</taxon>
    </lineage>
</organism>
<feature type="domain" description="Putative auto-transporter adhesin head GIN" evidence="2">
    <location>
        <begin position="29"/>
        <end position="214"/>
    </location>
</feature>
<accession>A0A397P7H7</accession>
<sequence>MRRAFLALILLAAAAPGAAAERSYTIGSFDRVRVSGPFEVRLTVGGSPRARAEGERDLIDQVQVRVDGNTLVVAMGTNGWGERGATSGSVPVVTLSTPRLRSAFLNGGGRLTIANMEGQALDLAVTGSGTIATTGLDARQLDAQVIGTGALRLAGTAAKARLSSNGPATIDAAALAVDDLVVRTDGAGDAHVAARYTAEVTATGVGRVVVDGKPACTIRPARGHAPVVCGAGNSQVN</sequence>
<dbReference type="Proteomes" id="UP000266568">
    <property type="component" value="Unassembled WGS sequence"/>
</dbReference>
<proteinExistence type="predicted"/>
<comment type="caution">
    <text evidence="3">The sequence shown here is derived from an EMBL/GenBank/DDBJ whole genome shotgun (WGS) entry which is preliminary data.</text>
</comment>